<protein>
    <submittedName>
        <fullName evidence="1">Uncharacterized protein</fullName>
    </submittedName>
</protein>
<evidence type="ECO:0000313" key="3">
    <source>
        <dbReference type="EMBL" id="CAB5078967.1"/>
    </source>
</evidence>
<accession>A0A6J5KID0</accession>
<sequence>MPYVVIEDFKSGLDRRKLSAASPQGSLQTLSNAHITRGGEIEKRLAFVSKYSLPSGTFGLAGANGQLYVFSSSAPTMPTGVTCQQLAHPTGVAMAGLTAAEFFNGQVFASASYTDNSNYCFYNGTRVTDWDPASGTTVSGQKATALLTVKNKVYASATSVVNFSAVATPTAWAAGSGYGFVNMSNQSAGSESLTGLGRYQNYLAVFARRNTQIWYVDPDPLQNVQRQVIQNIGTFAPKSIINFGEIDVIFLSDTGIRSLKARDASNQAGVSDIGTPIDDEVIAYMRTLSDTVKFASAAVLDPIDGRYIVAMGTRNYVFSYYPASRISSWSRYDPGIQITDWVSMDGRIYARAGDTIYLLGGDDGQTYDATAVEIELPYIDGRSIATWKSWTGFDIVSQGEWKVYINTDPDQPNTWVQIGTIADGTNATIAGMDIDMVSDSPVIKVRLVNSRAGPAKISKVIAHYRAQAGH</sequence>
<dbReference type="EMBL" id="LR796136">
    <property type="protein sequence ID" value="CAB4120912.1"/>
    <property type="molecule type" value="Genomic_DNA"/>
</dbReference>
<dbReference type="EMBL" id="LR798189">
    <property type="protein sequence ID" value="CAB5078967.1"/>
    <property type="molecule type" value="Genomic_DNA"/>
</dbReference>
<evidence type="ECO:0000313" key="1">
    <source>
        <dbReference type="EMBL" id="CAB4120912.1"/>
    </source>
</evidence>
<reference evidence="1" key="1">
    <citation type="submission" date="2020-04" db="EMBL/GenBank/DDBJ databases">
        <authorList>
            <person name="Chiriac C."/>
            <person name="Salcher M."/>
            <person name="Ghai R."/>
            <person name="Kavagutti S V."/>
        </authorList>
    </citation>
    <scope>NUCLEOTIDE SEQUENCE</scope>
</reference>
<dbReference type="EMBL" id="LR797822">
    <property type="protein sequence ID" value="CAB4241348.1"/>
    <property type="molecule type" value="Genomic_DNA"/>
</dbReference>
<proteinExistence type="predicted"/>
<evidence type="ECO:0000313" key="2">
    <source>
        <dbReference type="EMBL" id="CAB4241348.1"/>
    </source>
</evidence>
<gene>
    <name evidence="3" type="ORF">UFOVP145_8</name>
    <name evidence="1" type="ORF">UFOVP4_7</name>
    <name evidence="2" type="ORF">UFOVP64_52</name>
</gene>
<name>A0A6J5KID0_9CAUD</name>
<organism evidence="1">
    <name type="scientific">uncultured Caudovirales phage</name>
    <dbReference type="NCBI Taxonomy" id="2100421"/>
    <lineage>
        <taxon>Viruses</taxon>
        <taxon>Duplodnaviria</taxon>
        <taxon>Heunggongvirae</taxon>
        <taxon>Uroviricota</taxon>
        <taxon>Caudoviricetes</taxon>
        <taxon>Peduoviridae</taxon>
        <taxon>Maltschvirus</taxon>
        <taxon>Maltschvirus maltsch</taxon>
    </lineage>
</organism>